<evidence type="ECO:0000256" key="1">
    <source>
        <dbReference type="ARBA" id="ARBA00008894"/>
    </source>
</evidence>
<comment type="caution">
    <text evidence="8">The sequence shown here is derived from an EMBL/GenBank/DDBJ whole genome shotgun (WGS) entry which is preliminary data.</text>
</comment>
<comment type="similarity">
    <text evidence="1">Belongs to the disease resistance NB-LRR family.</text>
</comment>
<dbReference type="Pfam" id="PF18052">
    <property type="entry name" value="Rx_N"/>
    <property type="match status" value="1"/>
</dbReference>
<evidence type="ECO:0000313" key="8">
    <source>
        <dbReference type="EMBL" id="KAF8758146.1"/>
    </source>
</evidence>
<evidence type="ECO:0000256" key="4">
    <source>
        <dbReference type="ARBA" id="ARBA00022741"/>
    </source>
</evidence>
<accession>A0A835FJ96</accession>
<dbReference type="InterPro" id="IPR041118">
    <property type="entry name" value="Rx_N"/>
</dbReference>
<reference evidence="8" key="1">
    <citation type="submission" date="2020-07" db="EMBL/GenBank/DDBJ databases">
        <title>Genome sequence and genetic diversity analysis of an under-domesticated orphan crop, white fonio (Digitaria exilis).</title>
        <authorList>
            <person name="Bennetzen J.L."/>
            <person name="Chen S."/>
            <person name="Ma X."/>
            <person name="Wang X."/>
            <person name="Yssel A.E.J."/>
            <person name="Chaluvadi S.R."/>
            <person name="Johnson M."/>
            <person name="Gangashetty P."/>
            <person name="Hamidou F."/>
            <person name="Sanogo M.D."/>
            <person name="Zwaenepoel A."/>
            <person name="Wallace J."/>
            <person name="Van De Peer Y."/>
            <person name="Van Deynze A."/>
        </authorList>
    </citation>
    <scope>NUCLEOTIDE SEQUENCE</scope>
    <source>
        <tissue evidence="8">Leaves</tissue>
    </source>
</reference>
<protein>
    <recommendedName>
        <fullName evidence="10">Rx N-terminal domain-containing protein</fullName>
    </recommendedName>
</protein>
<dbReference type="EMBL" id="JACEFO010000740">
    <property type="protein sequence ID" value="KAF8758146.1"/>
    <property type="molecule type" value="Genomic_DNA"/>
</dbReference>
<dbReference type="Proteomes" id="UP000636709">
    <property type="component" value="Unassembled WGS sequence"/>
</dbReference>
<feature type="domain" description="Disease resistance N-terminal" evidence="7">
    <location>
        <begin position="24"/>
        <end position="100"/>
    </location>
</feature>
<dbReference type="CDD" id="cd14798">
    <property type="entry name" value="RX-CC_like"/>
    <property type="match status" value="1"/>
</dbReference>
<dbReference type="InterPro" id="IPR002182">
    <property type="entry name" value="NB-ARC"/>
</dbReference>
<dbReference type="Pfam" id="PF00931">
    <property type="entry name" value="NB-ARC"/>
    <property type="match status" value="1"/>
</dbReference>
<dbReference type="GO" id="GO:0043531">
    <property type="term" value="F:ADP binding"/>
    <property type="evidence" value="ECO:0007669"/>
    <property type="project" value="InterPro"/>
</dbReference>
<dbReference type="Gene3D" id="3.40.50.300">
    <property type="entry name" value="P-loop containing nucleotide triphosphate hydrolases"/>
    <property type="match status" value="1"/>
</dbReference>
<evidence type="ECO:0000259" key="7">
    <source>
        <dbReference type="Pfam" id="PF18052"/>
    </source>
</evidence>
<evidence type="ECO:0000256" key="5">
    <source>
        <dbReference type="ARBA" id="ARBA00022821"/>
    </source>
</evidence>
<sequence>MPGLEVAASALALANSTLEGFLKISAQLGADTDLAFIRDEFAMMQAFLKTAEKSRRSRPKRGKVMNTWVRQVRSLAHDVEDCLEDSTLHLDRRLRRRQSSSSLRFFFLRLRLLPRKLKARHRIAGDIKKLRARVEELSGRNVRYRLIDDVAPPASSSSLQPPADRQLLITRGRHDQMWSGGGGGDQRSGEGSLADLIAGGGDGIRVISVWGRDDHGRASISVVKEAYDDDDLGGGFTWRAWVKVTHPFSPNEFVRSLVVQFHAATSIQKFEAMSKMEKTMMAEPDGRPSLSLDEEFVMLVKENKYIFVLDDLADVEEWIWIKTYLLRPDLDKNGSRIVVRTQHKEIAMMCLKHPVLTQVSDSVFNYELPDGQPCIYLMFTKVPPPPPASN</sequence>
<dbReference type="OrthoDB" id="694598at2759"/>
<name>A0A835FJ96_9POAL</name>
<dbReference type="InterPro" id="IPR038005">
    <property type="entry name" value="RX-like_CC"/>
</dbReference>
<keyword evidence="3" id="KW-0677">Repeat</keyword>
<organism evidence="8 9">
    <name type="scientific">Digitaria exilis</name>
    <dbReference type="NCBI Taxonomy" id="1010633"/>
    <lineage>
        <taxon>Eukaryota</taxon>
        <taxon>Viridiplantae</taxon>
        <taxon>Streptophyta</taxon>
        <taxon>Embryophyta</taxon>
        <taxon>Tracheophyta</taxon>
        <taxon>Spermatophyta</taxon>
        <taxon>Magnoliopsida</taxon>
        <taxon>Liliopsida</taxon>
        <taxon>Poales</taxon>
        <taxon>Poaceae</taxon>
        <taxon>PACMAD clade</taxon>
        <taxon>Panicoideae</taxon>
        <taxon>Panicodae</taxon>
        <taxon>Paniceae</taxon>
        <taxon>Anthephorinae</taxon>
        <taxon>Digitaria</taxon>
    </lineage>
</organism>
<dbReference type="GO" id="GO:0006952">
    <property type="term" value="P:defense response"/>
    <property type="evidence" value="ECO:0007669"/>
    <property type="project" value="UniProtKB-KW"/>
</dbReference>
<evidence type="ECO:0000256" key="3">
    <source>
        <dbReference type="ARBA" id="ARBA00022737"/>
    </source>
</evidence>
<dbReference type="AlphaFoldDB" id="A0A835FJ96"/>
<keyword evidence="2" id="KW-0433">Leucine-rich repeat</keyword>
<keyword evidence="5" id="KW-0611">Plant defense</keyword>
<dbReference type="PANTHER" id="PTHR19338:SF32">
    <property type="entry name" value="OS06G0287500 PROTEIN"/>
    <property type="match status" value="1"/>
</dbReference>
<keyword evidence="9" id="KW-1185">Reference proteome</keyword>
<evidence type="ECO:0000256" key="2">
    <source>
        <dbReference type="ARBA" id="ARBA00022614"/>
    </source>
</evidence>
<dbReference type="PANTHER" id="PTHR19338">
    <property type="entry name" value="TRANSLOCASE OF INNER MITOCHONDRIAL MEMBRANE 13 HOMOLOG"/>
    <property type="match status" value="1"/>
</dbReference>
<dbReference type="SUPFAM" id="SSF52540">
    <property type="entry name" value="P-loop containing nucleoside triphosphate hydrolases"/>
    <property type="match status" value="1"/>
</dbReference>
<dbReference type="Gene3D" id="1.20.5.4130">
    <property type="match status" value="1"/>
</dbReference>
<proteinExistence type="inferred from homology"/>
<dbReference type="InterPro" id="IPR027417">
    <property type="entry name" value="P-loop_NTPase"/>
</dbReference>
<evidence type="ECO:0008006" key="10">
    <source>
        <dbReference type="Google" id="ProtNLM"/>
    </source>
</evidence>
<feature type="domain" description="NB-ARC" evidence="6">
    <location>
        <begin position="202"/>
        <end position="349"/>
    </location>
</feature>
<evidence type="ECO:0000313" key="9">
    <source>
        <dbReference type="Proteomes" id="UP000636709"/>
    </source>
</evidence>
<keyword evidence="4" id="KW-0547">Nucleotide-binding</keyword>
<evidence type="ECO:0000259" key="6">
    <source>
        <dbReference type="Pfam" id="PF00931"/>
    </source>
</evidence>
<gene>
    <name evidence="8" type="ORF">HU200_010663</name>
</gene>